<dbReference type="GO" id="GO:0097367">
    <property type="term" value="F:carbohydrate derivative binding"/>
    <property type="evidence" value="ECO:0007669"/>
    <property type="project" value="InterPro"/>
</dbReference>
<dbReference type="EMBL" id="LZRT01000054">
    <property type="protein sequence ID" value="OUM88994.1"/>
    <property type="molecule type" value="Genomic_DNA"/>
</dbReference>
<dbReference type="InterPro" id="IPR046348">
    <property type="entry name" value="SIS_dom_sf"/>
</dbReference>
<dbReference type="InterPro" id="IPR035461">
    <property type="entry name" value="GmhA/DiaA"/>
</dbReference>
<feature type="domain" description="SIS" evidence="1">
    <location>
        <begin position="41"/>
        <end position="196"/>
    </location>
</feature>
<sequence length="196" mass="21590">MSNYYLSYINEIHEALSGMIVTDRIGNTMDSDEGLMRWVEKAKKVRDEDKGVFFFAGNGASATMAEHFSHDCTQNAGIISFTNAETSALTAISNDISFEEVFSTKIRKLLTEKDVLVTISSSGNSPNIIKAIEAARSKGAFVVTLSGKSAENKSRQMGDLNFYIPADTYGLVESAHAVLLHCWLDLFLDKYMGGRH</sequence>
<proteinExistence type="predicted"/>
<reference evidence="3" key="1">
    <citation type="submission" date="2016-06" db="EMBL/GenBank/DDBJ databases">
        <authorList>
            <person name="Nascimento L."/>
            <person name="Pereira R.V."/>
            <person name="Martins L.F."/>
            <person name="Quaggio R.B."/>
            <person name="Silva A.M."/>
            <person name="Setubal J.C."/>
        </authorList>
    </citation>
    <scope>NUCLEOTIDE SEQUENCE [LARGE SCALE GENOMIC DNA]</scope>
</reference>
<organism evidence="2 3">
    <name type="scientific">Bacillus thermozeamaize</name>
    <dbReference type="NCBI Taxonomy" id="230954"/>
    <lineage>
        <taxon>Bacteria</taxon>
        <taxon>Bacillati</taxon>
        <taxon>Bacillota</taxon>
        <taxon>Bacilli</taxon>
        <taxon>Bacillales</taxon>
        <taxon>Bacillaceae</taxon>
        <taxon>Bacillus</taxon>
    </lineage>
</organism>
<dbReference type="SUPFAM" id="SSF53697">
    <property type="entry name" value="SIS domain"/>
    <property type="match status" value="1"/>
</dbReference>
<dbReference type="InterPro" id="IPR001347">
    <property type="entry name" value="SIS_dom"/>
</dbReference>
<name>A0A1Y3PPM6_9BACI</name>
<dbReference type="PANTHER" id="PTHR30390">
    <property type="entry name" value="SEDOHEPTULOSE 7-PHOSPHATE ISOMERASE / DNAA INITIATOR-ASSOCIATING FACTOR FOR REPLICATION INITIATION"/>
    <property type="match status" value="1"/>
</dbReference>
<dbReference type="CDD" id="cd05006">
    <property type="entry name" value="SIS_GmhA"/>
    <property type="match status" value="1"/>
</dbReference>
<dbReference type="Pfam" id="PF13580">
    <property type="entry name" value="SIS_2"/>
    <property type="match status" value="1"/>
</dbReference>
<dbReference type="InterPro" id="IPR050099">
    <property type="entry name" value="SIS_GmhA/DiaA_subfam"/>
</dbReference>
<accession>A0A1Y3PPM6</accession>
<comment type="caution">
    <text evidence="2">The sequence shown here is derived from an EMBL/GenBank/DDBJ whole genome shotgun (WGS) entry which is preliminary data.</text>
</comment>
<dbReference type="Gene3D" id="3.40.50.10490">
    <property type="entry name" value="Glucose-6-phosphate isomerase like protein, domain 1"/>
    <property type="match status" value="1"/>
</dbReference>
<protein>
    <recommendedName>
        <fullName evidence="1">SIS domain-containing protein</fullName>
    </recommendedName>
</protein>
<dbReference type="GO" id="GO:1901135">
    <property type="term" value="P:carbohydrate derivative metabolic process"/>
    <property type="evidence" value="ECO:0007669"/>
    <property type="project" value="InterPro"/>
</dbReference>
<evidence type="ECO:0000313" key="3">
    <source>
        <dbReference type="Proteomes" id="UP000196475"/>
    </source>
</evidence>
<dbReference type="Proteomes" id="UP000196475">
    <property type="component" value="Unassembled WGS sequence"/>
</dbReference>
<dbReference type="AlphaFoldDB" id="A0A1Y3PPM6"/>
<dbReference type="PROSITE" id="PS51464">
    <property type="entry name" value="SIS"/>
    <property type="match status" value="1"/>
</dbReference>
<gene>
    <name evidence="2" type="ORF">BAA01_10280</name>
</gene>
<evidence type="ECO:0000313" key="2">
    <source>
        <dbReference type="EMBL" id="OUM88994.1"/>
    </source>
</evidence>
<evidence type="ECO:0000259" key="1">
    <source>
        <dbReference type="PROSITE" id="PS51464"/>
    </source>
</evidence>